<accession>A0A6J6K2I5</accession>
<dbReference type="AlphaFoldDB" id="A0A6J6K2I5"/>
<dbReference type="EMBL" id="CAEZWB010000035">
    <property type="protein sequence ID" value="CAB4644037.1"/>
    <property type="molecule type" value="Genomic_DNA"/>
</dbReference>
<reference evidence="2" key="1">
    <citation type="submission" date="2020-05" db="EMBL/GenBank/DDBJ databases">
        <authorList>
            <person name="Chiriac C."/>
            <person name="Salcher M."/>
            <person name="Ghai R."/>
            <person name="Kavagutti S V."/>
        </authorList>
    </citation>
    <scope>NUCLEOTIDE SEQUENCE</scope>
</reference>
<gene>
    <name evidence="2" type="ORF">UFOPK2166_00426</name>
</gene>
<dbReference type="PANTHER" id="PTHR35369:SF2">
    <property type="entry name" value="BLR3025 PROTEIN"/>
    <property type="match status" value="1"/>
</dbReference>
<dbReference type="GO" id="GO:0006281">
    <property type="term" value="P:DNA repair"/>
    <property type="evidence" value="ECO:0007669"/>
    <property type="project" value="TreeGrafter"/>
</dbReference>
<keyword evidence="1" id="KW-0227">DNA damage</keyword>
<sequence length="351" mass="38365">MLADFAEIDRSVVSLLQRLGIAHLADIAAVQLSVLTGRFGPVGEELHRLARGIDRHPPVTVAPPPDRASVHRFELPVEDINTVVFAVRIVADELAAHLGAHGASCVRLHVCLQTDHGEQSERVWYQPEGLTAAAMAERVRWQMEAWVATRGVTSGVVLVRLSPVGVRAREGRQLGLWGGSSEADEWAARAVERLAALLGPHSVHVAEWKGGRDAGEVFVLAPTAVIDMQRRSESVVTNEQQWSGALPTPSPSLIYAEPLPAMVVDAENNVLRVNGRHELSAPPACVVVGRHRYSVVSWAGPWPVEECWWDPLRHRRLVRIQLVLQGIIAGGPQAVLLALEHGEWWVLGKFG</sequence>
<protein>
    <submittedName>
        <fullName evidence="2">Unannotated protein</fullName>
    </submittedName>
</protein>
<dbReference type="SUPFAM" id="SSF56672">
    <property type="entry name" value="DNA/RNA polymerases"/>
    <property type="match status" value="1"/>
</dbReference>
<evidence type="ECO:0000313" key="2">
    <source>
        <dbReference type="EMBL" id="CAB4644037.1"/>
    </source>
</evidence>
<organism evidence="2">
    <name type="scientific">freshwater metagenome</name>
    <dbReference type="NCBI Taxonomy" id="449393"/>
    <lineage>
        <taxon>unclassified sequences</taxon>
        <taxon>metagenomes</taxon>
        <taxon>ecological metagenomes</taxon>
    </lineage>
</organism>
<dbReference type="InterPro" id="IPR050356">
    <property type="entry name" value="SulA_CellDiv_inhibitor"/>
</dbReference>
<dbReference type="InterPro" id="IPR043502">
    <property type="entry name" value="DNA/RNA_pol_sf"/>
</dbReference>
<proteinExistence type="predicted"/>
<dbReference type="Gene3D" id="1.10.150.20">
    <property type="entry name" value="5' to 3' exonuclease, C-terminal subdomain"/>
    <property type="match status" value="1"/>
</dbReference>
<evidence type="ECO:0000256" key="1">
    <source>
        <dbReference type="ARBA" id="ARBA00022763"/>
    </source>
</evidence>
<name>A0A6J6K2I5_9ZZZZ</name>
<dbReference type="PANTHER" id="PTHR35369">
    <property type="entry name" value="BLR3025 PROTEIN-RELATED"/>
    <property type="match status" value="1"/>
</dbReference>